<comment type="function">
    <text evidence="1 12">Required for the export of heme to the periplasm for the biogenesis of c-type cytochromes.</text>
</comment>
<evidence type="ECO:0000256" key="12">
    <source>
        <dbReference type="RuleBase" id="RU363101"/>
    </source>
</evidence>
<comment type="caution">
    <text evidence="14">The sequence shown here is derived from an EMBL/GenBank/DDBJ whole genome shotgun (WGS) entry which is preliminary data.</text>
</comment>
<evidence type="ECO:0000256" key="1">
    <source>
        <dbReference type="ARBA" id="ARBA00002442"/>
    </source>
</evidence>
<keyword evidence="15" id="KW-1185">Reference proteome</keyword>
<reference evidence="14 15" key="1">
    <citation type="submission" date="2019-03" db="EMBL/GenBank/DDBJ databases">
        <title>Halomonas marinisediminis sp. nov., a moderately halophilic bacterium isolated from the Bohai Gulf.</title>
        <authorList>
            <person name="Ji X."/>
        </authorList>
    </citation>
    <scope>NUCLEOTIDE SEQUENCE [LARGE SCALE GENOMIC DNA]</scope>
    <source>
        <strain evidence="14 15">204</strain>
    </source>
</reference>
<dbReference type="Pfam" id="PF04995">
    <property type="entry name" value="CcmD"/>
    <property type="match status" value="1"/>
</dbReference>
<evidence type="ECO:0000256" key="3">
    <source>
        <dbReference type="ARBA" id="ARBA00008741"/>
    </source>
</evidence>
<accession>A0ABY2D7F3</accession>
<name>A0ABY2D7F3_9GAMM</name>
<dbReference type="Proteomes" id="UP000294823">
    <property type="component" value="Unassembled WGS sequence"/>
</dbReference>
<feature type="transmembrane region" description="Helical" evidence="12">
    <location>
        <begin position="20"/>
        <end position="37"/>
    </location>
</feature>
<evidence type="ECO:0000256" key="9">
    <source>
        <dbReference type="ARBA" id="ARBA00022748"/>
    </source>
</evidence>
<evidence type="ECO:0000256" key="7">
    <source>
        <dbReference type="ARBA" id="ARBA00022519"/>
    </source>
</evidence>
<keyword evidence="11 12" id="KW-0472">Membrane</keyword>
<evidence type="ECO:0000313" key="15">
    <source>
        <dbReference type="Proteomes" id="UP000294823"/>
    </source>
</evidence>
<keyword evidence="9 12" id="KW-0201">Cytochrome c-type biogenesis</keyword>
<dbReference type="PANTHER" id="PTHR37531:SF1">
    <property type="entry name" value="HEME EXPORTER PROTEIN D"/>
    <property type="match status" value="1"/>
</dbReference>
<dbReference type="EMBL" id="SLTR01000009">
    <property type="protein sequence ID" value="TDB02607.1"/>
    <property type="molecule type" value="Genomic_DNA"/>
</dbReference>
<dbReference type="InterPro" id="IPR052075">
    <property type="entry name" value="Heme_exporter_D"/>
</dbReference>
<dbReference type="NCBIfam" id="TIGR03141">
    <property type="entry name" value="cytochro_ccmD"/>
    <property type="match status" value="1"/>
</dbReference>
<evidence type="ECO:0000256" key="4">
    <source>
        <dbReference type="ARBA" id="ARBA00016461"/>
    </source>
</evidence>
<feature type="region of interest" description="Disordered" evidence="13">
    <location>
        <begin position="52"/>
        <end position="72"/>
    </location>
</feature>
<comment type="subcellular location">
    <subcellularLocation>
        <location evidence="2 12">Cell inner membrane</location>
        <topology evidence="2 12">Single-pass membrane protein</topology>
    </subcellularLocation>
</comment>
<evidence type="ECO:0000313" key="14">
    <source>
        <dbReference type="EMBL" id="TDB02607.1"/>
    </source>
</evidence>
<sequence>MAFDSFQDFLAMGGHAPYVWASWGVTGALLIGIVLHARAERCRLLHMLQRRRRRQAATHQTSHRTGGPRHEA</sequence>
<proteinExistence type="inferred from homology"/>
<evidence type="ECO:0000256" key="11">
    <source>
        <dbReference type="ARBA" id="ARBA00023136"/>
    </source>
</evidence>
<dbReference type="RefSeq" id="WP_132042722.1">
    <property type="nucleotide sequence ID" value="NZ_SLTR01000009.1"/>
</dbReference>
<protein>
    <recommendedName>
        <fullName evidence="4 12">Heme exporter protein D</fullName>
    </recommendedName>
</protein>
<keyword evidence="8 12" id="KW-0812">Transmembrane</keyword>
<comment type="similarity">
    <text evidence="3 12">Belongs to the CcmD/CycX/HelD family.</text>
</comment>
<organism evidence="14 15">
    <name type="scientific">Halomonas marinisediminis</name>
    <dbReference type="NCBI Taxonomy" id="2546095"/>
    <lineage>
        <taxon>Bacteria</taxon>
        <taxon>Pseudomonadati</taxon>
        <taxon>Pseudomonadota</taxon>
        <taxon>Gammaproteobacteria</taxon>
        <taxon>Oceanospirillales</taxon>
        <taxon>Halomonadaceae</taxon>
        <taxon>Halomonas</taxon>
    </lineage>
</organism>
<evidence type="ECO:0000256" key="2">
    <source>
        <dbReference type="ARBA" id="ARBA00004377"/>
    </source>
</evidence>
<keyword evidence="7 12" id="KW-0997">Cell inner membrane</keyword>
<evidence type="ECO:0000256" key="6">
    <source>
        <dbReference type="ARBA" id="ARBA00022475"/>
    </source>
</evidence>
<keyword evidence="5 12" id="KW-0813">Transport</keyword>
<evidence type="ECO:0000256" key="13">
    <source>
        <dbReference type="SAM" id="MobiDB-lite"/>
    </source>
</evidence>
<evidence type="ECO:0000256" key="8">
    <source>
        <dbReference type="ARBA" id="ARBA00022692"/>
    </source>
</evidence>
<keyword evidence="6 12" id="KW-1003">Cell membrane</keyword>
<evidence type="ECO:0000256" key="5">
    <source>
        <dbReference type="ARBA" id="ARBA00022448"/>
    </source>
</evidence>
<gene>
    <name evidence="14" type="primary">ccmD</name>
    <name evidence="14" type="ORF">E0702_08240</name>
</gene>
<evidence type="ECO:0000256" key="10">
    <source>
        <dbReference type="ARBA" id="ARBA00022989"/>
    </source>
</evidence>
<keyword evidence="10 12" id="KW-1133">Transmembrane helix</keyword>
<dbReference type="InterPro" id="IPR007078">
    <property type="entry name" value="Haem_export_protD_CcmD"/>
</dbReference>
<dbReference type="PANTHER" id="PTHR37531">
    <property type="entry name" value="HEME EXPORTER PROTEIN D"/>
    <property type="match status" value="1"/>
</dbReference>